<protein>
    <submittedName>
        <fullName evidence="2">Uncharacterized protein</fullName>
    </submittedName>
</protein>
<keyword evidence="3" id="KW-1185">Reference proteome</keyword>
<name>A0ABQ7F974_BRACR</name>
<feature type="region of interest" description="Disordered" evidence="1">
    <location>
        <begin position="21"/>
        <end position="47"/>
    </location>
</feature>
<evidence type="ECO:0000313" key="3">
    <source>
        <dbReference type="Proteomes" id="UP000266723"/>
    </source>
</evidence>
<comment type="caution">
    <text evidence="2">The sequence shown here is derived from an EMBL/GenBank/DDBJ whole genome shotgun (WGS) entry which is preliminary data.</text>
</comment>
<evidence type="ECO:0000313" key="2">
    <source>
        <dbReference type="EMBL" id="KAF3612077.1"/>
    </source>
</evidence>
<feature type="compositionally biased region" description="Basic and acidic residues" evidence="1">
    <location>
        <begin position="21"/>
        <end position="37"/>
    </location>
</feature>
<accession>A0ABQ7F974</accession>
<organism evidence="2 3">
    <name type="scientific">Brassica cretica</name>
    <name type="common">Mustard</name>
    <dbReference type="NCBI Taxonomy" id="69181"/>
    <lineage>
        <taxon>Eukaryota</taxon>
        <taxon>Viridiplantae</taxon>
        <taxon>Streptophyta</taxon>
        <taxon>Embryophyta</taxon>
        <taxon>Tracheophyta</taxon>
        <taxon>Spermatophyta</taxon>
        <taxon>Magnoliopsida</taxon>
        <taxon>eudicotyledons</taxon>
        <taxon>Gunneridae</taxon>
        <taxon>Pentapetalae</taxon>
        <taxon>rosids</taxon>
        <taxon>malvids</taxon>
        <taxon>Brassicales</taxon>
        <taxon>Brassicaceae</taxon>
        <taxon>Brassiceae</taxon>
        <taxon>Brassica</taxon>
    </lineage>
</organism>
<dbReference type="Proteomes" id="UP000266723">
    <property type="component" value="Unassembled WGS sequence"/>
</dbReference>
<dbReference type="EMBL" id="QGKV02000297">
    <property type="protein sequence ID" value="KAF3612077.1"/>
    <property type="molecule type" value="Genomic_DNA"/>
</dbReference>
<evidence type="ECO:0000256" key="1">
    <source>
        <dbReference type="SAM" id="MobiDB-lite"/>
    </source>
</evidence>
<sequence>MSRAEIAKKLRRLVVGDDVPLREPLHSYPHSGHENGTGHRPFRRVHSPDMVGGTVSVHLSGYPCLLEGLN</sequence>
<gene>
    <name evidence="2" type="ORF">DY000_02044510</name>
</gene>
<proteinExistence type="predicted"/>
<reference evidence="2 3" key="1">
    <citation type="journal article" date="2020" name="BMC Genomics">
        <title>Intraspecific diversification of the crop wild relative Brassica cretica Lam. using demographic model selection.</title>
        <authorList>
            <person name="Kioukis A."/>
            <person name="Michalopoulou V.A."/>
            <person name="Briers L."/>
            <person name="Pirintsos S."/>
            <person name="Studholme D.J."/>
            <person name="Pavlidis P."/>
            <person name="Sarris P.F."/>
        </authorList>
    </citation>
    <scope>NUCLEOTIDE SEQUENCE [LARGE SCALE GENOMIC DNA]</scope>
    <source>
        <strain evidence="3">cv. PFS-1207/04</strain>
    </source>
</reference>